<protein>
    <recommendedName>
        <fullName evidence="7">Tetraspanin</fullName>
    </recommendedName>
</protein>
<keyword evidence="4 7" id="KW-1133">Transmembrane helix</keyword>
<keyword evidence="6" id="KW-1015">Disulfide bond</keyword>
<feature type="transmembrane region" description="Helical" evidence="7">
    <location>
        <begin position="215"/>
        <end position="237"/>
    </location>
</feature>
<gene>
    <name evidence="8" type="ORF">NMOB1V02_LOCUS1227</name>
</gene>
<dbReference type="PANTHER" id="PTHR19282:SF544">
    <property type="entry name" value="TETRASPANIN"/>
    <property type="match status" value="1"/>
</dbReference>
<evidence type="ECO:0000313" key="8">
    <source>
        <dbReference type="EMBL" id="CAD7273334.1"/>
    </source>
</evidence>
<comment type="subcellular location">
    <subcellularLocation>
        <location evidence="1 7">Membrane</location>
        <topology evidence="1 7">Multi-pass membrane protein</topology>
    </subcellularLocation>
</comment>
<dbReference type="PRINTS" id="PR00259">
    <property type="entry name" value="TMFOUR"/>
</dbReference>
<keyword evidence="9" id="KW-1185">Reference proteome</keyword>
<dbReference type="SUPFAM" id="SSF48652">
    <property type="entry name" value="Tetraspanin"/>
    <property type="match status" value="1"/>
</dbReference>
<dbReference type="PANTHER" id="PTHR19282">
    <property type="entry name" value="TETRASPANIN"/>
    <property type="match status" value="1"/>
</dbReference>
<dbReference type="Proteomes" id="UP000678499">
    <property type="component" value="Unassembled WGS sequence"/>
</dbReference>
<dbReference type="PIRSF" id="PIRSF002419">
    <property type="entry name" value="Tetraspanin"/>
    <property type="match status" value="1"/>
</dbReference>
<feature type="disulfide bond" evidence="6">
    <location>
        <begin position="160"/>
        <end position="182"/>
    </location>
</feature>
<proteinExistence type="inferred from homology"/>
<keyword evidence="3 7" id="KW-0812">Transmembrane</keyword>
<organism evidence="8">
    <name type="scientific">Notodromas monacha</name>
    <dbReference type="NCBI Taxonomy" id="399045"/>
    <lineage>
        <taxon>Eukaryota</taxon>
        <taxon>Metazoa</taxon>
        <taxon>Ecdysozoa</taxon>
        <taxon>Arthropoda</taxon>
        <taxon>Crustacea</taxon>
        <taxon>Oligostraca</taxon>
        <taxon>Ostracoda</taxon>
        <taxon>Podocopa</taxon>
        <taxon>Podocopida</taxon>
        <taxon>Cypridocopina</taxon>
        <taxon>Cypridoidea</taxon>
        <taxon>Cyprididae</taxon>
        <taxon>Notodromas</taxon>
    </lineage>
</organism>
<evidence type="ECO:0000256" key="2">
    <source>
        <dbReference type="ARBA" id="ARBA00006840"/>
    </source>
</evidence>
<dbReference type="EMBL" id="OA882156">
    <property type="protein sequence ID" value="CAD7273334.1"/>
    <property type="molecule type" value="Genomic_DNA"/>
</dbReference>
<dbReference type="InterPro" id="IPR000301">
    <property type="entry name" value="Tetraspanin_animals"/>
</dbReference>
<evidence type="ECO:0000256" key="7">
    <source>
        <dbReference type="RuleBase" id="RU361218"/>
    </source>
</evidence>
<feature type="disulfide bond" evidence="6">
    <location>
        <begin position="159"/>
        <end position="202"/>
    </location>
</feature>
<evidence type="ECO:0000256" key="3">
    <source>
        <dbReference type="ARBA" id="ARBA00022692"/>
    </source>
</evidence>
<feature type="transmembrane region" description="Helical" evidence="7">
    <location>
        <begin position="96"/>
        <end position="120"/>
    </location>
</feature>
<dbReference type="CDD" id="cd03156">
    <property type="entry name" value="uroplakin_I_like_LEL"/>
    <property type="match status" value="1"/>
</dbReference>
<dbReference type="Pfam" id="PF00335">
    <property type="entry name" value="Tetraspanin"/>
    <property type="match status" value="1"/>
</dbReference>
<evidence type="ECO:0000256" key="6">
    <source>
        <dbReference type="PIRSR" id="PIRSR002419-1"/>
    </source>
</evidence>
<sequence length="241" mass="25928">MGRGTRGYSQVGLDGFGSCAKYILFIFNLLVLVGGLAITILGAIAVATDDYHVFQDFSDNNLFKSAAFMQIVVGSVIVLFSFLGCCGAIKESKAMLLTYGVLTLLVLIVVVAAAAVAIFYKDDVEDAVRKELKKKMQMYGAPGDSATQAWDNLQKQGKCCGIDQPDDWLAYNLPNGRYPKSCCESESTCNQNDPGSMHDKGCIKLMDEILSFSSVLGYVAIAFAVILLLGVIFAFCVGCSL</sequence>
<dbReference type="OrthoDB" id="438211at2759"/>
<keyword evidence="5 7" id="KW-0472">Membrane</keyword>
<dbReference type="EMBL" id="CAJPEX010000119">
    <property type="protein sequence ID" value="CAG0913486.1"/>
    <property type="molecule type" value="Genomic_DNA"/>
</dbReference>
<dbReference type="InterPro" id="IPR008952">
    <property type="entry name" value="Tetraspanin_EC2_sf"/>
</dbReference>
<accession>A0A7R9BG20</accession>
<evidence type="ECO:0000256" key="4">
    <source>
        <dbReference type="ARBA" id="ARBA00022989"/>
    </source>
</evidence>
<reference evidence="8" key="1">
    <citation type="submission" date="2020-11" db="EMBL/GenBank/DDBJ databases">
        <authorList>
            <person name="Tran Van P."/>
        </authorList>
    </citation>
    <scope>NUCLEOTIDE SEQUENCE</scope>
</reference>
<dbReference type="AlphaFoldDB" id="A0A7R9BG20"/>
<feature type="transmembrane region" description="Helical" evidence="7">
    <location>
        <begin position="67"/>
        <end position="89"/>
    </location>
</feature>
<evidence type="ECO:0000313" key="9">
    <source>
        <dbReference type="Proteomes" id="UP000678499"/>
    </source>
</evidence>
<name>A0A7R9BG20_9CRUS</name>
<dbReference type="Gene3D" id="1.10.1450.10">
    <property type="entry name" value="Tetraspanin"/>
    <property type="match status" value="1"/>
</dbReference>
<comment type="similarity">
    <text evidence="2 7">Belongs to the tetraspanin (TM4SF) family.</text>
</comment>
<feature type="transmembrane region" description="Helical" evidence="7">
    <location>
        <begin position="22"/>
        <end position="47"/>
    </location>
</feature>
<dbReference type="GO" id="GO:0005886">
    <property type="term" value="C:plasma membrane"/>
    <property type="evidence" value="ECO:0007669"/>
    <property type="project" value="TreeGrafter"/>
</dbReference>
<evidence type="ECO:0000256" key="1">
    <source>
        <dbReference type="ARBA" id="ARBA00004141"/>
    </source>
</evidence>
<evidence type="ECO:0000256" key="5">
    <source>
        <dbReference type="ARBA" id="ARBA00023136"/>
    </source>
</evidence>
<dbReference type="InterPro" id="IPR018499">
    <property type="entry name" value="Tetraspanin/Peripherin"/>
</dbReference>